<name>A0A1D9G518_MOOP1</name>
<sequence length="106" mass="12204">MKTITVPEHSKLINYLLEQARQQNLILQSADGEQFVLAKIMDRPVATVEENINAHVFEIGEEEDFEEEIQLTRQNLELMNFLDERSANVKPGAGISIEEIRQHLDE</sequence>
<evidence type="ECO:0000313" key="2">
    <source>
        <dbReference type="Proteomes" id="UP000176944"/>
    </source>
</evidence>
<organism evidence="1 2">
    <name type="scientific">Moorena producens (strain JHB)</name>
    <dbReference type="NCBI Taxonomy" id="1454205"/>
    <lineage>
        <taxon>Bacteria</taxon>
        <taxon>Bacillati</taxon>
        <taxon>Cyanobacteriota</taxon>
        <taxon>Cyanophyceae</taxon>
        <taxon>Coleofasciculales</taxon>
        <taxon>Coleofasciculaceae</taxon>
        <taxon>Moorena</taxon>
    </lineage>
</organism>
<proteinExistence type="predicted"/>
<dbReference type="EMBL" id="CP017708">
    <property type="protein sequence ID" value="AOY82510.1"/>
    <property type="molecule type" value="Genomic_DNA"/>
</dbReference>
<evidence type="ECO:0000313" key="1">
    <source>
        <dbReference type="EMBL" id="AOY82510.1"/>
    </source>
</evidence>
<protein>
    <submittedName>
        <fullName evidence="1">Uncharacterized protein</fullName>
    </submittedName>
</protein>
<reference evidence="2" key="1">
    <citation type="submission" date="2016-10" db="EMBL/GenBank/DDBJ databases">
        <title>Comparative genomics uncovers the prolific and rare metabolic potential of the cyanobacterial genus Moorea.</title>
        <authorList>
            <person name="Leao T."/>
            <person name="Castelao G."/>
            <person name="Korobeynikov A."/>
            <person name="Monroe E.A."/>
            <person name="Podell S."/>
            <person name="Glukhov E."/>
            <person name="Allen E."/>
            <person name="Gerwick W.H."/>
            <person name="Gerwick L."/>
        </authorList>
    </citation>
    <scope>NUCLEOTIDE SEQUENCE [LARGE SCALE GENOMIC DNA]</scope>
    <source>
        <strain evidence="2">JHB</strain>
    </source>
</reference>
<dbReference type="Proteomes" id="UP000176944">
    <property type="component" value="Chromosome"/>
</dbReference>
<gene>
    <name evidence="1" type="ORF">BJP36_23950</name>
</gene>
<accession>A0A1D9G518</accession>
<dbReference type="AlphaFoldDB" id="A0A1D9G518"/>